<dbReference type="InterPro" id="IPR039426">
    <property type="entry name" value="TonB-dep_rcpt-like"/>
</dbReference>
<evidence type="ECO:0000256" key="8">
    <source>
        <dbReference type="SAM" id="SignalP"/>
    </source>
</evidence>
<proteinExistence type="predicted"/>
<keyword evidence="5 8" id="KW-0732">Signal</keyword>
<dbReference type="EMBL" id="JAUOEL010000001">
    <property type="protein sequence ID" value="MDO5973572.1"/>
    <property type="molecule type" value="Genomic_DNA"/>
</dbReference>
<keyword evidence="10" id="KW-1185">Reference proteome</keyword>
<dbReference type="PANTHER" id="PTHR30069">
    <property type="entry name" value="TONB-DEPENDENT OUTER MEMBRANE RECEPTOR"/>
    <property type="match status" value="1"/>
</dbReference>
<evidence type="ECO:0000256" key="4">
    <source>
        <dbReference type="ARBA" id="ARBA00022692"/>
    </source>
</evidence>
<evidence type="ECO:0000256" key="3">
    <source>
        <dbReference type="ARBA" id="ARBA00022452"/>
    </source>
</evidence>
<dbReference type="SUPFAM" id="SSF56935">
    <property type="entry name" value="Porins"/>
    <property type="match status" value="1"/>
</dbReference>
<keyword evidence="3" id="KW-1134">Transmembrane beta strand</keyword>
<accession>A0ABT8WKT9</accession>
<sequence length="578" mass="65065">MRKHIKKILVVVITLSATISFSQDKIKDTINTGVIDVVKPYTPTISDAFKVKETPSLEDETTETKKEIKYNIFSFPVASTFTPAKGKAAIVEKRKPIKLFDNYATLGVGTYTTILGEVYLNHAISRTESVGGYISHHSSQGGIEDLSFDDNFSNSKINVNYSSRLRDLAWNVEGGFKHQTYNWYGVPESQIVAASTNGIDVEHSFFSGHFGADITFEDTYINSGSFFFRRFGDNQASGENRFIAKAKIDIPINDVEISTDIKFDYLGGTFDRSYTTNTEFNYGNFQAGISSTYEMKQDDLTVNLGISAYYLRDSEAKESKVYIYPNITATYRLVNDVLIVYGGIEGDLIQNSYYDFATENPFVSPTLFIIPTDQLYNAYIGLKGKLSSNMSYNISGHYLADRNKALYKTNVIRNLTPQNNYNYGNSFGIVYDDVDTFGVAGEINVDVNRNFKLGLKAEYFSYSTEDEVEAWNLPDIKGSLFLDYQIDEHWFAGANLFYIGERKDQLVLEGSLLPDPLSTTVVLDSYFDANAHVGYHVNEQLSVFAKANNIANDGYQRWQSFPVQSIQFLAGATYKFDF</sequence>
<gene>
    <name evidence="9" type="ORF">Q4Q40_05180</name>
</gene>
<keyword evidence="4" id="KW-0812">Transmembrane</keyword>
<keyword evidence="6" id="KW-0472">Membrane</keyword>
<evidence type="ECO:0000256" key="5">
    <source>
        <dbReference type="ARBA" id="ARBA00022729"/>
    </source>
</evidence>
<evidence type="ECO:0000313" key="9">
    <source>
        <dbReference type="EMBL" id="MDO5973572.1"/>
    </source>
</evidence>
<comment type="caution">
    <text evidence="9">The sequence shown here is derived from an EMBL/GenBank/DDBJ whole genome shotgun (WGS) entry which is preliminary data.</text>
</comment>
<evidence type="ECO:0000256" key="7">
    <source>
        <dbReference type="ARBA" id="ARBA00023237"/>
    </source>
</evidence>
<feature type="chain" id="PRO_5047492927" evidence="8">
    <location>
        <begin position="23"/>
        <end position="578"/>
    </location>
</feature>
<reference evidence="9" key="1">
    <citation type="submission" date="2023-07" db="EMBL/GenBank/DDBJ databases">
        <title>Two novel species in the genus Flavivirga.</title>
        <authorList>
            <person name="Kwon K."/>
        </authorList>
    </citation>
    <scope>NUCLEOTIDE SEQUENCE</scope>
    <source>
        <strain evidence="9">KACC 14158</strain>
    </source>
</reference>
<dbReference type="InterPro" id="IPR036942">
    <property type="entry name" value="Beta-barrel_TonB_sf"/>
</dbReference>
<comment type="subcellular location">
    <subcellularLocation>
        <location evidence="1">Cell outer membrane</location>
        <topology evidence="1">Multi-pass membrane protein</topology>
    </subcellularLocation>
</comment>
<evidence type="ECO:0000256" key="2">
    <source>
        <dbReference type="ARBA" id="ARBA00022448"/>
    </source>
</evidence>
<organism evidence="9 10">
    <name type="scientific">Flavivirga jejuensis</name>
    <dbReference type="NCBI Taxonomy" id="870487"/>
    <lineage>
        <taxon>Bacteria</taxon>
        <taxon>Pseudomonadati</taxon>
        <taxon>Bacteroidota</taxon>
        <taxon>Flavobacteriia</taxon>
        <taxon>Flavobacteriales</taxon>
        <taxon>Flavobacteriaceae</taxon>
        <taxon>Flavivirga</taxon>
    </lineage>
</organism>
<dbReference type="Proteomes" id="UP001176806">
    <property type="component" value="Unassembled WGS sequence"/>
</dbReference>
<dbReference type="RefSeq" id="WP_303300663.1">
    <property type="nucleotide sequence ID" value="NZ_BAABDA010000042.1"/>
</dbReference>
<keyword evidence="2" id="KW-0813">Transport</keyword>
<dbReference type="PANTHER" id="PTHR30069:SF29">
    <property type="entry name" value="HEMOGLOBIN AND HEMOGLOBIN-HAPTOGLOBIN-BINDING PROTEIN 1-RELATED"/>
    <property type="match status" value="1"/>
</dbReference>
<keyword evidence="7" id="KW-0998">Cell outer membrane</keyword>
<protein>
    <submittedName>
        <fullName evidence="9">TonB-dependent receptor</fullName>
    </submittedName>
</protein>
<dbReference type="Gene3D" id="2.40.170.20">
    <property type="entry name" value="TonB-dependent receptor, beta-barrel domain"/>
    <property type="match status" value="1"/>
</dbReference>
<evidence type="ECO:0000256" key="6">
    <source>
        <dbReference type="ARBA" id="ARBA00023136"/>
    </source>
</evidence>
<name>A0ABT8WKT9_9FLAO</name>
<evidence type="ECO:0000313" key="10">
    <source>
        <dbReference type="Proteomes" id="UP001176806"/>
    </source>
</evidence>
<feature type="signal peptide" evidence="8">
    <location>
        <begin position="1"/>
        <end position="22"/>
    </location>
</feature>
<evidence type="ECO:0000256" key="1">
    <source>
        <dbReference type="ARBA" id="ARBA00004571"/>
    </source>
</evidence>
<keyword evidence="9" id="KW-0675">Receptor</keyword>